<evidence type="ECO:0000313" key="1">
    <source>
        <dbReference type="EMBL" id="KAF3698828.1"/>
    </source>
</evidence>
<protein>
    <submittedName>
        <fullName evidence="1">Uncharacterized protein</fullName>
    </submittedName>
</protein>
<dbReference type="AlphaFoldDB" id="A0A6G1Q981"/>
<dbReference type="EMBL" id="CM015725">
    <property type="protein sequence ID" value="KAF3698828.1"/>
    <property type="molecule type" value="Genomic_DNA"/>
</dbReference>
<reference evidence="2" key="2">
    <citation type="submission" date="2019-02" db="EMBL/GenBank/DDBJ databases">
        <title>Opniocepnalus argus Var Kimnra genome.</title>
        <authorList>
            <person name="Zhou C."/>
            <person name="Xiao S."/>
        </authorList>
    </citation>
    <scope>NUCLEOTIDE SEQUENCE [LARGE SCALE GENOMIC DNA]</scope>
</reference>
<organism evidence="1 2">
    <name type="scientific">Channa argus</name>
    <name type="common">Northern snakehead</name>
    <name type="synonym">Ophicephalus argus</name>
    <dbReference type="NCBI Taxonomy" id="215402"/>
    <lineage>
        <taxon>Eukaryota</taxon>
        <taxon>Metazoa</taxon>
        <taxon>Chordata</taxon>
        <taxon>Craniata</taxon>
        <taxon>Vertebrata</taxon>
        <taxon>Euteleostomi</taxon>
        <taxon>Actinopterygii</taxon>
        <taxon>Neopterygii</taxon>
        <taxon>Teleostei</taxon>
        <taxon>Neoteleostei</taxon>
        <taxon>Acanthomorphata</taxon>
        <taxon>Anabantaria</taxon>
        <taxon>Anabantiformes</taxon>
        <taxon>Channoidei</taxon>
        <taxon>Channidae</taxon>
        <taxon>Channa</taxon>
    </lineage>
</organism>
<gene>
    <name evidence="1" type="ORF">EXN66_Car014515</name>
</gene>
<name>A0A6G1Q981_CHAAH</name>
<keyword evidence="2" id="KW-1185">Reference proteome</keyword>
<proteinExistence type="predicted"/>
<reference evidence="1 2" key="1">
    <citation type="submission" date="2019-02" db="EMBL/GenBank/DDBJ databases">
        <title>Opniocepnalus argus genome.</title>
        <authorList>
            <person name="Zhou C."/>
            <person name="Xiao S."/>
        </authorList>
    </citation>
    <scope>NUCLEOTIDE SEQUENCE [LARGE SCALE GENOMIC DNA]</scope>
    <source>
        <strain evidence="1">OARG1902GOOAL</strain>
        <tissue evidence="1">Muscle</tissue>
    </source>
</reference>
<dbReference type="Proteomes" id="UP000503349">
    <property type="component" value="Chromosome 14"/>
</dbReference>
<sequence>MGNLESQINLTSFHGFGLWEKTEVPVGNPHKHWENMSKPPQSGLSDFIFETSNMSCLSDVLIPDPVHPRHSQRKPQYLKLCYLQLCLLSFLQCHCV</sequence>
<evidence type="ECO:0000313" key="2">
    <source>
        <dbReference type="Proteomes" id="UP000503349"/>
    </source>
</evidence>
<accession>A0A6G1Q981</accession>